<reference evidence="6 7" key="1">
    <citation type="submission" date="2024-08" db="EMBL/GenBank/DDBJ databases">
        <title>Gnathostoma spinigerum genome.</title>
        <authorList>
            <person name="Gonzalez-Bertolin B."/>
            <person name="Monzon S."/>
            <person name="Zaballos A."/>
            <person name="Jimenez P."/>
            <person name="Dekumyoy P."/>
            <person name="Varona S."/>
            <person name="Cuesta I."/>
            <person name="Sumanam S."/>
            <person name="Adisakwattana P."/>
            <person name="Gasser R.B."/>
            <person name="Hernandez-Gonzalez A."/>
            <person name="Young N.D."/>
            <person name="Perteguer M.J."/>
        </authorList>
    </citation>
    <scope>NUCLEOTIDE SEQUENCE [LARGE SCALE GENOMIC DNA]</scope>
    <source>
        <strain evidence="6">AL3</strain>
        <tissue evidence="6">Liver</tissue>
    </source>
</reference>
<dbReference type="EMBL" id="JBGFUD010006267">
    <property type="protein sequence ID" value="MFH4980896.1"/>
    <property type="molecule type" value="Genomic_DNA"/>
</dbReference>
<evidence type="ECO:0000256" key="2">
    <source>
        <dbReference type="ARBA" id="ARBA00022679"/>
    </source>
</evidence>
<dbReference type="PANTHER" id="PTHR22589">
    <property type="entry name" value="CARNITINE O-ACYLTRANSFERASE"/>
    <property type="match status" value="1"/>
</dbReference>
<dbReference type="InterPro" id="IPR042231">
    <property type="entry name" value="Cho/carn_acyl_trans_2"/>
</dbReference>
<evidence type="ECO:0000256" key="3">
    <source>
        <dbReference type="ARBA" id="ARBA00023315"/>
    </source>
</evidence>
<evidence type="ECO:0000259" key="5">
    <source>
        <dbReference type="Pfam" id="PF00755"/>
    </source>
</evidence>
<gene>
    <name evidence="6" type="ORF">AB6A40_007605</name>
</gene>
<dbReference type="InterPro" id="IPR039551">
    <property type="entry name" value="Cho/carn_acyl_trans"/>
</dbReference>
<comment type="similarity">
    <text evidence="1">Belongs to the carnitine/choline acetyltransferase family.</text>
</comment>
<dbReference type="AlphaFoldDB" id="A0ABD6ENN1"/>
<keyword evidence="2" id="KW-0808">Transferase</keyword>
<dbReference type="Gene3D" id="3.30.559.70">
    <property type="entry name" value="Choline/Carnitine o-acyltransferase, domain 2"/>
    <property type="match status" value="1"/>
</dbReference>
<dbReference type="Pfam" id="PF00755">
    <property type="entry name" value="Carn_acyltransf"/>
    <property type="match status" value="1"/>
</dbReference>
<dbReference type="Proteomes" id="UP001608902">
    <property type="component" value="Unassembled WGS sequence"/>
</dbReference>
<dbReference type="InterPro" id="IPR000542">
    <property type="entry name" value="Carn_acyl_trans"/>
</dbReference>
<dbReference type="Gene3D" id="3.30.559.10">
    <property type="entry name" value="Chloramphenicol acetyltransferase-like domain"/>
    <property type="match status" value="1"/>
</dbReference>
<evidence type="ECO:0000313" key="7">
    <source>
        <dbReference type="Proteomes" id="UP001608902"/>
    </source>
</evidence>
<dbReference type="GO" id="GO:0016746">
    <property type="term" value="F:acyltransferase activity"/>
    <property type="evidence" value="ECO:0007669"/>
    <property type="project" value="UniProtKB-KW"/>
</dbReference>
<proteinExistence type="inferred from homology"/>
<accession>A0ABD6ENN1</accession>
<keyword evidence="3" id="KW-0012">Acyltransferase</keyword>
<evidence type="ECO:0000313" key="6">
    <source>
        <dbReference type="EMBL" id="MFH4980896.1"/>
    </source>
</evidence>
<protein>
    <recommendedName>
        <fullName evidence="5">Choline/carnitine acyltransferase domain-containing protein</fullName>
    </recommendedName>
</protein>
<dbReference type="InterPro" id="IPR023213">
    <property type="entry name" value="CAT-like_dom_sf"/>
</dbReference>
<sequence length="657" mass="74487">MKRNTWASLVPQLSFWINSSTVVGKRSLSGEAYQFLHKSEIPSYHFQKSLRRLPIPKLNDSCSRLLCAAAAVFHREEFEKFKDVVTSFQNNEGPALQMELLAHDRRNKSTSYISEPWFDMYLRDRRPCPVNFNPFMMYAADPNPFYNEQVARATNFVISYGRMKRALDENYLAPEVYHINPKQSDTKLFRTVCKLLPPSLSWFGAAAFKAFPLDMSQYKSLFGTTRVPQIGKDRLLHRPDAKHFIVMHGGEIYTVDLFDDKGELYPPKQVHSCLSAIKRIPVTIKREECIGSLTTLGRDEWAQIREELLSIGDNCTALNAIEESLFAVCFDSSNTEDPKLLCQNLLIGNDAYNRYFDKCFQLIVDSLGNATINFEHSWGDGVAVLRLMEESLRDTKKYHFVSPNDETLDTMAHGHFRKLDFTLNTFLRNKIMEAQQNHIALSSRMQFATVEYSKMNKNTIKNSKLSPDALMQLAIQLAFYRIYKDFVPTYESCSTAAFLKGRTECVRSATTATKNAVIAIENGGKDLRSLINVCSNVHSQLVKEAALGQGFDRHLLGLRVTAQRLGHDIPQLFIDPLFESLNHFVLSTSTLSTETVILGGFGPVVNDGYGIAYNVDSSMLGACISSYKDKRDAERFGSSLVESLDILKYFVESDRSV</sequence>
<dbReference type="SUPFAM" id="SSF52777">
    <property type="entry name" value="CoA-dependent acyltransferases"/>
    <property type="match status" value="2"/>
</dbReference>
<feature type="active site" description="Proton acceptor" evidence="4">
    <location>
        <position position="376"/>
    </location>
</feature>
<dbReference type="PANTHER" id="PTHR22589:SF16">
    <property type="entry name" value="CARNITINE O-PALMITOYLTRANSFERASE 2, MITOCHONDRIAL"/>
    <property type="match status" value="1"/>
</dbReference>
<evidence type="ECO:0000256" key="4">
    <source>
        <dbReference type="PIRSR" id="PIRSR600542-1"/>
    </source>
</evidence>
<keyword evidence="7" id="KW-1185">Reference proteome</keyword>
<feature type="domain" description="Choline/carnitine acyltransferase" evidence="5">
    <location>
        <begin position="53"/>
        <end position="641"/>
    </location>
</feature>
<evidence type="ECO:0000256" key="1">
    <source>
        <dbReference type="ARBA" id="ARBA00005232"/>
    </source>
</evidence>
<comment type="caution">
    <text evidence="6">The sequence shown here is derived from an EMBL/GenBank/DDBJ whole genome shotgun (WGS) entry which is preliminary data.</text>
</comment>
<organism evidence="6 7">
    <name type="scientific">Gnathostoma spinigerum</name>
    <dbReference type="NCBI Taxonomy" id="75299"/>
    <lineage>
        <taxon>Eukaryota</taxon>
        <taxon>Metazoa</taxon>
        <taxon>Ecdysozoa</taxon>
        <taxon>Nematoda</taxon>
        <taxon>Chromadorea</taxon>
        <taxon>Rhabditida</taxon>
        <taxon>Spirurina</taxon>
        <taxon>Gnathostomatomorpha</taxon>
        <taxon>Gnathostomatoidea</taxon>
        <taxon>Gnathostomatidae</taxon>
        <taxon>Gnathostoma</taxon>
    </lineage>
</organism>
<name>A0ABD6ENN1_9BILA</name>